<dbReference type="GO" id="GO:0005737">
    <property type="term" value="C:cytoplasm"/>
    <property type="evidence" value="ECO:0007669"/>
    <property type="project" value="TreeGrafter"/>
</dbReference>
<keyword evidence="2 6" id="KW-0547">Nucleotide-binding</keyword>
<dbReference type="OrthoDB" id="5817230at2759"/>
<dbReference type="SUPFAM" id="SSF47895">
    <property type="entry name" value="Transducin (alpha subunit), insertion domain"/>
    <property type="match status" value="1"/>
</dbReference>
<reference evidence="8 9" key="1">
    <citation type="submission" date="2017-03" db="EMBL/GenBank/DDBJ databases">
        <title>Genome Survey of Euroglyphus maynei.</title>
        <authorList>
            <person name="Arlian L.G."/>
            <person name="Morgan M.S."/>
            <person name="Rider S.D."/>
        </authorList>
    </citation>
    <scope>NUCLEOTIDE SEQUENCE [LARGE SCALE GENOMIC DNA]</scope>
    <source>
        <strain evidence="8">Arlian Lab</strain>
        <tissue evidence="8">Whole body</tissue>
    </source>
</reference>
<dbReference type="InterPro" id="IPR000469">
    <property type="entry name" value="Gprotein_alpha_12/13"/>
</dbReference>
<comment type="caution">
    <text evidence="8">The sequence shown here is derived from an EMBL/GenBank/DDBJ whole genome shotgun (WGS) entry which is preliminary data.</text>
</comment>
<dbReference type="Gene3D" id="1.10.400.10">
    <property type="entry name" value="GI Alpha 1, domain 2-like"/>
    <property type="match status" value="1"/>
</dbReference>
<dbReference type="SUPFAM" id="SSF52540">
    <property type="entry name" value="P-loop containing nucleoside triphosphate hydrolases"/>
    <property type="match status" value="1"/>
</dbReference>
<dbReference type="PRINTS" id="PR00318">
    <property type="entry name" value="GPROTEINA"/>
</dbReference>
<dbReference type="GO" id="GO:0007188">
    <property type="term" value="P:adenylate cyclase-modulating G protein-coupled receptor signaling pathway"/>
    <property type="evidence" value="ECO:0007669"/>
    <property type="project" value="TreeGrafter"/>
</dbReference>
<feature type="binding site" evidence="7">
    <location>
        <position position="58"/>
    </location>
    <ligand>
        <name>Mg(2+)</name>
        <dbReference type="ChEBI" id="CHEBI:18420"/>
    </ligand>
</feature>
<dbReference type="Pfam" id="PF00503">
    <property type="entry name" value="G-alpha"/>
    <property type="match status" value="1"/>
</dbReference>
<dbReference type="InterPro" id="IPR001019">
    <property type="entry name" value="Gprotein_alpha_su"/>
</dbReference>
<feature type="binding site" evidence="6">
    <location>
        <begin position="285"/>
        <end position="288"/>
    </location>
    <ligand>
        <name>GTP</name>
        <dbReference type="ChEBI" id="CHEBI:37565"/>
    </ligand>
</feature>
<dbReference type="GO" id="GO:0007266">
    <property type="term" value="P:Rho protein signal transduction"/>
    <property type="evidence" value="ECO:0007669"/>
    <property type="project" value="InterPro"/>
</dbReference>
<keyword evidence="4 6" id="KW-0342">GTP-binding</keyword>
<dbReference type="GO" id="GO:0003924">
    <property type="term" value="F:GTPase activity"/>
    <property type="evidence" value="ECO:0007669"/>
    <property type="project" value="InterPro"/>
</dbReference>
<evidence type="ECO:0000313" key="8">
    <source>
        <dbReference type="EMBL" id="OTF78064.1"/>
    </source>
</evidence>
<feature type="binding site" evidence="7">
    <location>
        <position position="196"/>
    </location>
    <ligand>
        <name>Mg(2+)</name>
        <dbReference type="ChEBI" id="CHEBI:18420"/>
    </ligand>
</feature>
<dbReference type="GO" id="GO:0046872">
    <property type="term" value="F:metal ion binding"/>
    <property type="evidence" value="ECO:0007669"/>
    <property type="project" value="UniProtKB-KW"/>
</dbReference>
<evidence type="ECO:0000256" key="1">
    <source>
        <dbReference type="ARBA" id="ARBA00022723"/>
    </source>
</evidence>
<dbReference type="PROSITE" id="PS51882">
    <property type="entry name" value="G_ALPHA"/>
    <property type="match status" value="1"/>
</dbReference>
<keyword evidence="9" id="KW-1185">Reference proteome</keyword>
<dbReference type="GO" id="GO:0005834">
    <property type="term" value="C:heterotrimeric G-protein complex"/>
    <property type="evidence" value="ECO:0007669"/>
    <property type="project" value="TreeGrafter"/>
</dbReference>
<dbReference type="GO" id="GO:0005525">
    <property type="term" value="F:GTP binding"/>
    <property type="evidence" value="ECO:0007669"/>
    <property type="project" value="UniProtKB-KW"/>
</dbReference>
<dbReference type="GO" id="GO:0001664">
    <property type="term" value="F:G protein-coupled receptor binding"/>
    <property type="evidence" value="ECO:0007669"/>
    <property type="project" value="InterPro"/>
</dbReference>
<dbReference type="PRINTS" id="PR00440">
    <property type="entry name" value="GPROTEINA12"/>
</dbReference>
<evidence type="ECO:0000256" key="7">
    <source>
        <dbReference type="PIRSR" id="PIRSR601019-2"/>
    </source>
</evidence>
<protein>
    <submittedName>
        <fullName evidence="8">GTP-binding protein alpha subunit, gna-like protein</fullName>
    </submittedName>
</protein>
<dbReference type="FunFam" id="3.40.50.300:FF:000692">
    <property type="entry name" value="Guanine nucleotide-binding protein subunit alpha"/>
    <property type="match status" value="3"/>
</dbReference>
<dbReference type="InterPro" id="IPR011025">
    <property type="entry name" value="GproteinA_insert"/>
</dbReference>
<feature type="binding site" evidence="6">
    <location>
        <begin position="190"/>
        <end position="196"/>
    </location>
    <ligand>
        <name>GTP</name>
        <dbReference type="ChEBI" id="CHEBI:37565"/>
    </ligand>
</feature>
<feature type="binding site" evidence="6">
    <location>
        <begin position="54"/>
        <end position="59"/>
    </location>
    <ligand>
        <name>GTP</name>
        <dbReference type="ChEBI" id="CHEBI:37565"/>
    </ligand>
</feature>
<dbReference type="EMBL" id="MUJZ01029673">
    <property type="protein sequence ID" value="OTF78064.1"/>
    <property type="molecule type" value="Genomic_DNA"/>
</dbReference>
<dbReference type="PANTHER" id="PTHR10218:SF360">
    <property type="entry name" value="GUANINE NUCLEOTIDE-BINDING PROTEIN SUBUNIT ALPHA HOMOLOG"/>
    <property type="match status" value="1"/>
</dbReference>
<dbReference type="GO" id="GO:0031683">
    <property type="term" value="F:G-protein beta/gamma-subunit complex binding"/>
    <property type="evidence" value="ECO:0007669"/>
    <property type="project" value="InterPro"/>
</dbReference>
<dbReference type="Proteomes" id="UP000194236">
    <property type="component" value="Unassembled WGS sequence"/>
</dbReference>
<keyword evidence="5" id="KW-0807">Transducer</keyword>
<evidence type="ECO:0000256" key="5">
    <source>
        <dbReference type="ARBA" id="ARBA00023224"/>
    </source>
</evidence>
<feature type="binding site" evidence="6">
    <location>
        <begin position="215"/>
        <end position="219"/>
    </location>
    <ligand>
        <name>GTP</name>
        <dbReference type="ChEBI" id="CHEBI:37565"/>
    </ligand>
</feature>
<keyword evidence="1 7" id="KW-0479">Metal-binding</keyword>
<proteinExistence type="predicted"/>
<evidence type="ECO:0000256" key="4">
    <source>
        <dbReference type="ARBA" id="ARBA00023134"/>
    </source>
</evidence>
<gene>
    <name evidence="8" type="ORF">BLA29_000193</name>
</gene>
<evidence type="ECO:0000256" key="2">
    <source>
        <dbReference type="ARBA" id="ARBA00022741"/>
    </source>
</evidence>
<dbReference type="CDD" id="cd00066">
    <property type="entry name" value="G-alpha"/>
    <property type="match status" value="1"/>
</dbReference>
<name>A0A1Y3BDH3_EURMA</name>
<dbReference type="SMART" id="SM00275">
    <property type="entry name" value="G_alpha"/>
    <property type="match status" value="1"/>
</dbReference>
<organism evidence="8 9">
    <name type="scientific">Euroglyphus maynei</name>
    <name type="common">Mayne's house dust mite</name>
    <dbReference type="NCBI Taxonomy" id="6958"/>
    <lineage>
        <taxon>Eukaryota</taxon>
        <taxon>Metazoa</taxon>
        <taxon>Ecdysozoa</taxon>
        <taxon>Arthropoda</taxon>
        <taxon>Chelicerata</taxon>
        <taxon>Arachnida</taxon>
        <taxon>Acari</taxon>
        <taxon>Acariformes</taxon>
        <taxon>Sarcoptiformes</taxon>
        <taxon>Astigmata</taxon>
        <taxon>Psoroptidia</taxon>
        <taxon>Analgoidea</taxon>
        <taxon>Pyroglyphidae</taxon>
        <taxon>Pyroglyphinae</taxon>
        <taxon>Euroglyphus</taxon>
    </lineage>
</organism>
<dbReference type="Gene3D" id="3.40.50.300">
    <property type="entry name" value="P-loop containing nucleotide triphosphate hydrolases"/>
    <property type="match status" value="1"/>
</dbReference>
<dbReference type="InterPro" id="IPR027417">
    <property type="entry name" value="P-loop_NTPase"/>
</dbReference>
<accession>A0A1Y3BDH3</accession>
<feature type="binding site" evidence="6">
    <location>
        <position position="359"/>
    </location>
    <ligand>
        <name>GTP</name>
        <dbReference type="ChEBI" id="CHEBI:37565"/>
    </ligand>
</feature>
<evidence type="ECO:0000256" key="6">
    <source>
        <dbReference type="PIRSR" id="PIRSR601019-1"/>
    </source>
</evidence>
<evidence type="ECO:0000256" key="3">
    <source>
        <dbReference type="ARBA" id="ARBA00022842"/>
    </source>
</evidence>
<sequence>MVNSKYCHHCYRCIHSDDDHPNEMKENRRIEKWLKQEKHRLKREIRILLLGTGESGKSTVLKQMKIIHGENLDQGQQLEELRHVIYFNIIKGIKVLIDARAKLAIPWSNKTTDIQSKADLVFRAETNNLITFEYFSRYTALIDLIWNDAGIQATFHKRNQYQLSDGLPYLFGNLKRISSLTYKPTNQDLLHARVPTRTVLEYSVQYKGVSFHFIDVGGQRKQRKKWLQCFDNMLTSILFIVSSIEYDQYLVEDSTINRLDETLAVFELIIHSDYFHHASIILFLNKTDLLAEKLKQTKRIQRSMSKTMDNYDYRPQLINELFPEYDGDATNLQQVQQFLLTLFQQRRSYRPLYPHFTTAVDTENIKRVFNDVRETVLHENIKSIINLQ</sequence>
<evidence type="ECO:0000313" key="9">
    <source>
        <dbReference type="Proteomes" id="UP000194236"/>
    </source>
</evidence>
<keyword evidence="3 7" id="KW-0460">Magnesium</keyword>
<dbReference type="AlphaFoldDB" id="A0A1Y3BDH3"/>
<dbReference type="PANTHER" id="PTHR10218">
    <property type="entry name" value="GTP-BINDING PROTEIN ALPHA SUBUNIT"/>
    <property type="match status" value="1"/>
</dbReference>